<name>A0A133Y954_9FIRM</name>
<dbReference type="InterPro" id="IPR007712">
    <property type="entry name" value="RelE/ParE_toxin"/>
</dbReference>
<keyword evidence="4" id="KW-1185">Reference proteome</keyword>
<sequence>MTGNLAGLWRYRVGDYRLICLIENHTLLILVLDIGHRRDVYDN</sequence>
<proteinExistence type="inferred from homology"/>
<dbReference type="AlphaFoldDB" id="A0A133Y954"/>
<dbReference type="Proteomes" id="UP000070080">
    <property type="component" value="Unassembled WGS sequence"/>
</dbReference>
<dbReference type="Gene3D" id="3.30.2310.20">
    <property type="entry name" value="RelE-like"/>
    <property type="match status" value="1"/>
</dbReference>
<dbReference type="EMBL" id="LSCV01000037">
    <property type="protein sequence ID" value="KXB39736.1"/>
    <property type="molecule type" value="Genomic_DNA"/>
</dbReference>
<gene>
    <name evidence="3" type="ORF">HMPREF1872_01104</name>
</gene>
<protein>
    <submittedName>
        <fullName evidence="3">Toxin-antitoxin system, toxin component, RelE domain protein</fullName>
    </submittedName>
</protein>
<reference evidence="4" key="1">
    <citation type="submission" date="2016-01" db="EMBL/GenBank/DDBJ databases">
        <authorList>
            <person name="Mitreva M."/>
            <person name="Pepin K.H."/>
            <person name="Mihindukulasuriya K.A."/>
            <person name="Fulton R."/>
            <person name="Fronick C."/>
            <person name="O'Laughlin M."/>
            <person name="Miner T."/>
            <person name="Herter B."/>
            <person name="Rosa B.A."/>
            <person name="Cordes M."/>
            <person name="Tomlinson C."/>
            <person name="Wollam A."/>
            <person name="Palsikar V.B."/>
            <person name="Mardis E.R."/>
            <person name="Wilson R.K."/>
        </authorList>
    </citation>
    <scope>NUCLEOTIDE SEQUENCE [LARGE SCALE GENOMIC DNA]</scope>
    <source>
        <strain evidence="4">KA00274</strain>
    </source>
</reference>
<dbReference type="RefSeq" id="WP_315574180.1">
    <property type="nucleotide sequence ID" value="NZ_JARFNM010000001.1"/>
</dbReference>
<dbReference type="STRING" id="1497955.HMPREF1872_01104"/>
<organism evidence="3 4">
    <name type="scientific">Amygdalobacter nucleatus</name>
    <dbReference type="NCBI Taxonomy" id="3029274"/>
    <lineage>
        <taxon>Bacteria</taxon>
        <taxon>Bacillati</taxon>
        <taxon>Bacillota</taxon>
        <taxon>Clostridia</taxon>
        <taxon>Eubacteriales</taxon>
        <taxon>Oscillospiraceae</taxon>
        <taxon>Amygdalobacter</taxon>
    </lineage>
</organism>
<dbReference type="PANTHER" id="PTHR35601:SF1">
    <property type="entry name" value="TOXIN RELE"/>
    <property type="match status" value="1"/>
</dbReference>
<keyword evidence="2" id="KW-1277">Toxin-antitoxin system</keyword>
<evidence type="ECO:0000313" key="3">
    <source>
        <dbReference type="EMBL" id="KXB39736.1"/>
    </source>
</evidence>
<dbReference type="PANTHER" id="PTHR35601">
    <property type="entry name" value="TOXIN RELE"/>
    <property type="match status" value="1"/>
</dbReference>
<evidence type="ECO:0000313" key="4">
    <source>
        <dbReference type="Proteomes" id="UP000070080"/>
    </source>
</evidence>
<evidence type="ECO:0000256" key="1">
    <source>
        <dbReference type="ARBA" id="ARBA00006226"/>
    </source>
</evidence>
<comment type="caution">
    <text evidence="3">The sequence shown here is derived from an EMBL/GenBank/DDBJ whole genome shotgun (WGS) entry which is preliminary data.</text>
</comment>
<evidence type="ECO:0000256" key="2">
    <source>
        <dbReference type="ARBA" id="ARBA00022649"/>
    </source>
</evidence>
<dbReference type="Pfam" id="PF05016">
    <property type="entry name" value="ParE_toxin"/>
    <property type="match status" value="1"/>
</dbReference>
<comment type="similarity">
    <text evidence="1">Belongs to the RelE toxin family.</text>
</comment>
<accession>A0A133Y954</accession>
<dbReference type="InterPro" id="IPR035093">
    <property type="entry name" value="RelE/ParE_toxin_dom_sf"/>
</dbReference>
<dbReference type="SUPFAM" id="SSF143011">
    <property type="entry name" value="RelE-like"/>
    <property type="match status" value="1"/>
</dbReference>